<evidence type="ECO:0000256" key="1">
    <source>
        <dbReference type="ARBA" id="ARBA00022737"/>
    </source>
</evidence>
<evidence type="ECO:0008006" key="5">
    <source>
        <dbReference type="Google" id="ProtNLM"/>
    </source>
</evidence>
<evidence type="ECO:0000313" key="3">
    <source>
        <dbReference type="EMBL" id="KAL3833120.1"/>
    </source>
</evidence>
<dbReference type="FunFam" id="1.25.40.10:FF:000073">
    <property type="entry name" value="Pentatricopeptide repeat-containing protein chloroplastic"/>
    <property type="match status" value="1"/>
</dbReference>
<dbReference type="Pfam" id="PF20431">
    <property type="entry name" value="E_motif"/>
    <property type="match status" value="1"/>
</dbReference>
<sequence length="699" mass="78513">MITAELFLKLFQQCKTGKCLTQLHSHTIKSGLTHNTLFAAKLVELYSNFTLIQTTRKLFDEMPHRTVYIWNLILKCYYREKNYKESLVLFSQMFSSQKPDLYTIPIALKSCAVLKALEFGEIIHGFVKKSDGIGTNLFVGSALIEFYSKCGEMDNALCVFEEYPVPDTVIWTTMITGYEQNNEPKQALEFFSQMVRAQQNVLDPVTLISVVSACVQMLNINVGRSVHGFMIRFGFDNVLSLSNALLNLYGKTGFLNYAANLFKTMEKKDVISWGSVISCYAHHGSGKEALDLFDMMISKGIEPNVVVLISALQACEAIRNLEVGKRIHEIAARKRFDLNIMISTALIDMYMNCSSPYEAINVFERMQVKDSVCYSNLLCGCHHNGMWYKSMEIFKNMLASEVKPSSVDMVKIFTVCSELGVLQYTSCIHGFAIKLGVENNSYLSASLIESYAKCGSLDDSIGVFNGIKDGDVVIWSSVFAAYGLHGKGHEALELFNQMIKHTPIKPNDVSFVSILSACSHAGLVKEGIDTFNMMVNVYNQNPNSKHYGIMVDLLGRIGELDKAMEFIEQIQGPVGANEWGSLLGASRIYQNTQMGEVAARKLVELDPNQTGHYILLSNIYAVDEKWDNVAEVRKVVKERKLKKVSGQSVIELRDEVCSFIANDRSHQNCELIYELLMSLEGKMKEECNVNSMDFSLHEA</sequence>
<name>A0ABD3T851_9LAMI</name>
<keyword evidence="4" id="KW-1185">Reference proteome</keyword>
<dbReference type="InterPro" id="IPR046848">
    <property type="entry name" value="E_motif"/>
</dbReference>
<protein>
    <recommendedName>
        <fullName evidence="5">Pentatricopeptide repeat-containing protein</fullName>
    </recommendedName>
</protein>
<dbReference type="Pfam" id="PF13041">
    <property type="entry name" value="PPR_2"/>
    <property type="match status" value="3"/>
</dbReference>
<dbReference type="AlphaFoldDB" id="A0ABD3T851"/>
<organism evidence="3 4">
    <name type="scientific">Penstemon smallii</name>
    <dbReference type="NCBI Taxonomy" id="265156"/>
    <lineage>
        <taxon>Eukaryota</taxon>
        <taxon>Viridiplantae</taxon>
        <taxon>Streptophyta</taxon>
        <taxon>Embryophyta</taxon>
        <taxon>Tracheophyta</taxon>
        <taxon>Spermatophyta</taxon>
        <taxon>Magnoliopsida</taxon>
        <taxon>eudicotyledons</taxon>
        <taxon>Gunneridae</taxon>
        <taxon>Pentapetalae</taxon>
        <taxon>asterids</taxon>
        <taxon>lamiids</taxon>
        <taxon>Lamiales</taxon>
        <taxon>Plantaginaceae</taxon>
        <taxon>Cheloneae</taxon>
        <taxon>Penstemon</taxon>
    </lineage>
</organism>
<evidence type="ECO:0000256" key="2">
    <source>
        <dbReference type="PROSITE-ProRule" id="PRU00708"/>
    </source>
</evidence>
<keyword evidence="1" id="KW-0677">Repeat</keyword>
<evidence type="ECO:0000313" key="4">
    <source>
        <dbReference type="Proteomes" id="UP001634393"/>
    </source>
</evidence>
<dbReference type="InterPro" id="IPR002885">
    <property type="entry name" value="PPR_rpt"/>
</dbReference>
<dbReference type="GO" id="GO:0003729">
    <property type="term" value="F:mRNA binding"/>
    <property type="evidence" value="ECO:0007669"/>
    <property type="project" value="UniProtKB-ARBA"/>
</dbReference>
<dbReference type="Proteomes" id="UP001634393">
    <property type="component" value="Unassembled WGS sequence"/>
</dbReference>
<dbReference type="NCBIfam" id="TIGR00756">
    <property type="entry name" value="PPR"/>
    <property type="match status" value="3"/>
</dbReference>
<reference evidence="3 4" key="1">
    <citation type="submission" date="2024-12" db="EMBL/GenBank/DDBJ databases">
        <title>The unique morphological basis and parallel evolutionary history of personate flowers in Penstemon.</title>
        <authorList>
            <person name="Depatie T.H."/>
            <person name="Wessinger C.A."/>
        </authorList>
    </citation>
    <scope>NUCLEOTIDE SEQUENCE [LARGE SCALE GENOMIC DNA]</scope>
    <source>
        <strain evidence="3">WTNN_2</strain>
        <tissue evidence="3">Leaf</tissue>
    </source>
</reference>
<dbReference type="InterPro" id="IPR011990">
    <property type="entry name" value="TPR-like_helical_dom_sf"/>
</dbReference>
<gene>
    <name evidence="3" type="ORF">ACJIZ3_007856</name>
</gene>
<dbReference type="PROSITE" id="PS51375">
    <property type="entry name" value="PPR"/>
    <property type="match status" value="4"/>
</dbReference>
<dbReference type="FunFam" id="1.25.40.10:FF:000090">
    <property type="entry name" value="Pentatricopeptide repeat-containing protein, chloroplastic"/>
    <property type="match status" value="1"/>
</dbReference>
<dbReference type="PANTHER" id="PTHR47926:SF431">
    <property type="entry name" value="PENTATRICOPEPTIDE REPEAT-CONTAINING PROTEIN-RELATED"/>
    <property type="match status" value="1"/>
</dbReference>
<dbReference type="Pfam" id="PF01535">
    <property type="entry name" value="PPR"/>
    <property type="match status" value="6"/>
</dbReference>
<dbReference type="InterPro" id="IPR046960">
    <property type="entry name" value="PPR_At4g14850-like_plant"/>
</dbReference>
<proteinExistence type="predicted"/>
<feature type="repeat" description="PPR" evidence="2">
    <location>
        <begin position="167"/>
        <end position="197"/>
    </location>
</feature>
<dbReference type="PANTHER" id="PTHR47926">
    <property type="entry name" value="PENTATRICOPEPTIDE REPEAT-CONTAINING PROTEIN"/>
    <property type="match status" value="1"/>
</dbReference>
<comment type="caution">
    <text evidence="3">The sequence shown here is derived from an EMBL/GenBank/DDBJ whole genome shotgun (WGS) entry which is preliminary data.</text>
</comment>
<feature type="repeat" description="PPR" evidence="2">
    <location>
        <begin position="269"/>
        <end position="303"/>
    </location>
</feature>
<feature type="repeat" description="PPR" evidence="2">
    <location>
        <begin position="370"/>
        <end position="404"/>
    </location>
</feature>
<feature type="repeat" description="PPR" evidence="2">
    <location>
        <begin position="471"/>
        <end position="501"/>
    </location>
</feature>
<dbReference type="EMBL" id="JBJXBP010000004">
    <property type="protein sequence ID" value="KAL3833120.1"/>
    <property type="molecule type" value="Genomic_DNA"/>
</dbReference>
<dbReference type="Gene3D" id="1.25.40.10">
    <property type="entry name" value="Tetratricopeptide repeat domain"/>
    <property type="match status" value="5"/>
</dbReference>
<accession>A0ABD3T851</accession>